<organism evidence="1 2">
    <name type="scientific">Roseomonas acroporae</name>
    <dbReference type="NCBI Taxonomy" id="2937791"/>
    <lineage>
        <taxon>Bacteria</taxon>
        <taxon>Pseudomonadati</taxon>
        <taxon>Pseudomonadota</taxon>
        <taxon>Alphaproteobacteria</taxon>
        <taxon>Acetobacterales</taxon>
        <taxon>Roseomonadaceae</taxon>
        <taxon>Roseomonas</taxon>
    </lineage>
</organism>
<dbReference type="AlphaFoldDB" id="A0A9X2BY88"/>
<name>A0A9X2BY88_9PROT</name>
<accession>A0A9X2BY88</accession>
<sequence length="160" mass="16999">MADEQSMPAGREERAFWLWQHYRAITQGCPADPWVLLVDVLDPYLAAPAAAPAPDAMAAAVKAWEATAPDEGGLTKLGQAALANGIAAYLAAAPAPDVRAAALEEAARACEEYADRIRYGRPWLLVSGERSNGAQGALECAEQIRALRDQHPPADAPRSP</sequence>
<gene>
    <name evidence="1" type="ORF">M0638_27605</name>
</gene>
<dbReference type="EMBL" id="JALPRX010000184">
    <property type="protein sequence ID" value="MCK8788126.1"/>
    <property type="molecule type" value="Genomic_DNA"/>
</dbReference>
<dbReference type="Proteomes" id="UP001139516">
    <property type="component" value="Unassembled WGS sequence"/>
</dbReference>
<evidence type="ECO:0000313" key="2">
    <source>
        <dbReference type="Proteomes" id="UP001139516"/>
    </source>
</evidence>
<evidence type="ECO:0000313" key="1">
    <source>
        <dbReference type="EMBL" id="MCK8788126.1"/>
    </source>
</evidence>
<keyword evidence="2" id="KW-1185">Reference proteome</keyword>
<reference evidence="1" key="1">
    <citation type="submission" date="2022-04" db="EMBL/GenBank/DDBJ databases">
        <title>Roseomonas acroporae sp. nov., isolated from coral Acropora digitifera.</title>
        <authorList>
            <person name="Sun H."/>
        </authorList>
    </citation>
    <scope>NUCLEOTIDE SEQUENCE</scope>
    <source>
        <strain evidence="1">NAR14</strain>
    </source>
</reference>
<proteinExistence type="predicted"/>
<protein>
    <submittedName>
        <fullName evidence="1">Uncharacterized protein</fullName>
    </submittedName>
</protein>
<comment type="caution">
    <text evidence="1">The sequence shown here is derived from an EMBL/GenBank/DDBJ whole genome shotgun (WGS) entry which is preliminary data.</text>
</comment>
<dbReference type="RefSeq" id="WP_248670168.1">
    <property type="nucleotide sequence ID" value="NZ_JALPRX010000184.1"/>
</dbReference>